<dbReference type="Gene3D" id="1.10.10.10">
    <property type="entry name" value="Winged helix-like DNA-binding domain superfamily/Winged helix DNA-binding domain"/>
    <property type="match status" value="1"/>
</dbReference>
<feature type="domain" description="Transcription regulator TrmB N-terminal" evidence="1">
    <location>
        <begin position="14"/>
        <end position="79"/>
    </location>
</feature>
<dbReference type="InterPro" id="IPR002831">
    <property type="entry name" value="Tscrpt_reg_TrmB_N"/>
</dbReference>
<dbReference type="InterPro" id="IPR051797">
    <property type="entry name" value="TrmB-like"/>
</dbReference>
<dbReference type="SUPFAM" id="SSF46785">
    <property type="entry name" value="Winged helix' DNA-binding domain"/>
    <property type="match status" value="1"/>
</dbReference>
<dbReference type="PANTHER" id="PTHR34293:SF1">
    <property type="entry name" value="HTH-TYPE TRANSCRIPTIONAL REGULATOR TRMBL2"/>
    <property type="match status" value="1"/>
</dbReference>
<gene>
    <name evidence="2" type="ORF">US31_C0017G0026</name>
</gene>
<proteinExistence type="predicted"/>
<dbReference type="InterPro" id="IPR036390">
    <property type="entry name" value="WH_DNA-bd_sf"/>
</dbReference>
<dbReference type="Pfam" id="PF01978">
    <property type="entry name" value="TrmB"/>
    <property type="match status" value="1"/>
</dbReference>
<sequence length="274" mass="31050">MIVKEDFLSKLRQFFSLNLYEAKIWTALLSRGVSTAGELSDIGNVPRSRAYDILESLEKKGFVVMKLGKPIKYIAVEPKEVVERVKSNLHVEAKEKSLELEKMKNGELLTELNLLFSQGIEFVEPTDLSGAIRGRHNLYSHMETRLKSAQKSIVLMTTSKGLIRKADSLKPVLERMNKKGVKIRIVAPINNECKSVAKEFSKIAEVKSCDEKKLAGRFALIDGKELMFMVMDDEKVHPSYDVAVWVSTPYFASAMDNLFNLAWKDMTPLSKIKF</sequence>
<evidence type="ECO:0000259" key="1">
    <source>
        <dbReference type="Pfam" id="PF01978"/>
    </source>
</evidence>
<evidence type="ECO:0000313" key="2">
    <source>
        <dbReference type="EMBL" id="KKQ17632.1"/>
    </source>
</evidence>
<dbReference type="PANTHER" id="PTHR34293">
    <property type="entry name" value="HTH-TYPE TRANSCRIPTIONAL REGULATOR TRMBL2"/>
    <property type="match status" value="1"/>
</dbReference>
<reference evidence="2 3" key="1">
    <citation type="journal article" date="2015" name="Nature">
        <title>rRNA introns, odd ribosomes, and small enigmatic genomes across a large radiation of phyla.</title>
        <authorList>
            <person name="Brown C.T."/>
            <person name="Hug L.A."/>
            <person name="Thomas B.C."/>
            <person name="Sharon I."/>
            <person name="Castelle C.J."/>
            <person name="Singh A."/>
            <person name="Wilkins M.J."/>
            <person name="Williams K.H."/>
            <person name="Banfield J.F."/>
        </authorList>
    </citation>
    <scope>NUCLEOTIDE SEQUENCE [LARGE SCALE GENOMIC DNA]</scope>
</reference>
<organism evidence="2 3">
    <name type="scientific">Berkelbacteria bacterium GW2011_GWA1_36_9</name>
    <dbReference type="NCBI Taxonomy" id="1618331"/>
    <lineage>
        <taxon>Bacteria</taxon>
        <taxon>Candidatus Berkelbacteria</taxon>
    </lineage>
</organism>
<protein>
    <recommendedName>
        <fullName evidence="1">Transcription regulator TrmB N-terminal domain-containing protein</fullName>
    </recommendedName>
</protein>
<dbReference type="AlphaFoldDB" id="A0A0G0FIL0"/>
<dbReference type="Gene3D" id="3.30.870.10">
    <property type="entry name" value="Endonuclease Chain A"/>
    <property type="match status" value="1"/>
</dbReference>
<comment type="caution">
    <text evidence="2">The sequence shown here is derived from an EMBL/GenBank/DDBJ whole genome shotgun (WGS) entry which is preliminary data.</text>
</comment>
<evidence type="ECO:0000313" key="3">
    <source>
        <dbReference type="Proteomes" id="UP000034508"/>
    </source>
</evidence>
<name>A0A0G0FIL0_9BACT</name>
<dbReference type="Proteomes" id="UP000034508">
    <property type="component" value="Unassembled WGS sequence"/>
</dbReference>
<accession>A0A0G0FIL0</accession>
<dbReference type="InterPro" id="IPR036388">
    <property type="entry name" value="WH-like_DNA-bd_sf"/>
</dbReference>
<dbReference type="SUPFAM" id="SSF56024">
    <property type="entry name" value="Phospholipase D/nuclease"/>
    <property type="match status" value="1"/>
</dbReference>
<dbReference type="EMBL" id="LBSM01000017">
    <property type="protein sequence ID" value="KKQ17632.1"/>
    <property type="molecule type" value="Genomic_DNA"/>
</dbReference>